<keyword evidence="3" id="KW-1185">Reference proteome</keyword>
<dbReference type="Gene3D" id="1.10.10.60">
    <property type="entry name" value="Homeodomain-like"/>
    <property type="match status" value="1"/>
</dbReference>
<accession>A0A2V3Y1G5</accession>
<protein>
    <submittedName>
        <fullName evidence="2">Uncharacterized protein</fullName>
    </submittedName>
</protein>
<reference evidence="2 3" key="1">
    <citation type="submission" date="2018-05" db="EMBL/GenBank/DDBJ databases">
        <title>Genomic Encyclopedia of Type Strains, Phase IV (KMG-IV): sequencing the most valuable type-strain genomes for metagenomic binning, comparative biology and taxonomic classification.</title>
        <authorList>
            <person name="Goeker M."/>
        </authorList>
    </citation>
    <scope>NUCLEOTIDE SEQUENCE [LARGE SCALE GENOMIC DNA]</scope>
    <source>
        <strain evidence="2 3">DSM 24995</strain>
    </source>
</reference>
<sequence length="128" mass="14791">MGYEGEEIEGYYCLLIAILGNFDASEARFLYEYGPDHPVCRKILKKRPPPVNFAKMSKDEMNQCMCRLFEEGYSKRSIADLFGCYPSTVNRRVALGKKQAEEKKTEERRNQNDAQADRIPEELCRGKP</sequence>
<dbReference type="GeneID" id="86062455"/>
<evidence type="ECO:0000313" key="3">
    <source>
        <dbReference type="Proteomes" id="UP000248057"/>
    </source>
</evidence>
<comment type="caution">
    <text evidence="2">The sequence shown here is derived from an EMBL/GenBank/DDBJ whole genome shotgun (WGS) entry which is preliminary data.</text>
</comment>
<dbReference type="EMBL" id="QJKD01000008">
    <property type="protein sequence ID" value="PXX51961.1"/>
    <property type="molecule type" value="Genomic_DNA"/>
</dbReference>
<evidence type="ECO:0000256" key="1">
    <source>
        <dbReference type="SAM" id="MobiDB-lite"/>
    </source>
</evidence>
<feature type="compositionally biased region" description="Basic and acidic residues" evidence="1">
    <location>
        <begin position="98"/>
        <end position="128"/>
    </location>
</feature>
<dbReference type="Proteomes" id="UP000248057">
    <property type="component" value="Unassembled WGS sequence"/>
</dbReference>
<name>A0A2V3Y1G5_9FIRM</name>
<gene>
    <name evidence="2" type="ORF">DFR60_10844</name>
</gene>
<dbReference type="RefSeq" id="WP_110323785.1">
    <property type="nucleotide sequence ID" value="NZ_QJKD01000008.1"/>
</dbReference>
<feature type="region of interest" description="Disordered" evidence="1">
    <location>
        <begin position="96"/>
        <end position="128"/>
    </location>
</feature>
<proteinExistence type="predicted"/>
<organism evidence="2 3">
    <name type="scientific">Hungatella effluvii</name>
    <dbReference type="NCBI Taxonomy" id="1096246"/>
    <lineage>
        <taxon>Bacteria</taxon>
        <taxon>Bacillati</taxon>
        <taxon>Bacillota</taxon>
        <taxon>Clostridia</taxon>
        <taxon>Lachnospirales</taxon>
        <taxon>Lachnospiraceae</taxon>
        <taxon>Hungatella</taxon>
    </lineage>
</organism>
<dbReference type="AlphaFoldDB" id="A0A2V3Y1G5"/>
<evidence type="ECO:0000313" key="2">
    <source>
        <dbReference type="EMBL" id="PXX51961.1"/>
    </source>
</evidence>